<evidence type="ECO:0000256" key="1">
    <source>
        <dbReference type="SAM" id="MobiDB-lite"/>
    </source>
</evidence>
<feature type="compositionally biased region" description="Polar residues" evidence="1">
    <location>
        <begin position="1054"/>
        <end position="1064"/>
    </location>
</feature>
<feature type="region of interest" description="Disordered" evidence="1">
    <location>
        <begin position="1"/>
        <end position="58"/>
    </location>
</feature>
<feature type="compositionally biased region" description="Acidic residues" evidence="1">
    <location>
        <begin position="20"/>
        <end position="39"/>
    </location>
</feature>
<protein>
    <recommendedName>
        <fullName evidence="2">Retrotransposon gag domain-containing protein</fullName>
    </recommendedName>
</protein>
<feature type="compositionally biased region" description="Acidic residues" evidence="1">
    <location>
        <begin position="880"/>
        <end position="891"/>
    </location>
</feature>
<dbReference type="Proteomes" id="UP000326396">
    <property type="component" value="Linkage Group LG10"/>
</dbReference>
<evidence type="ECO:0000259" key="2">
    <source>
        <dbReference type="Pfam" id="PF03732"/>
    </source>
</evidence>
<organism evidence="3 4">
    <name type="scientific">Mikania micrantha</name>
    <name type="common">bitter vine</name>
    <dbReference type="NCBI Taxonomy" id="192012"/>
    <lineage>
        <taxon>Eukaryota</taxon>
        <taxon>Viridiplantae</taxon>
        <taxon>Streptophyta</taxon>
        <taxon>Embryophyta</taxon>
        <taxon>Tracheophyta</taxon>
        <taxon>Spermatophyta</taxon>
        <taxon>Magnoliopsida</taxon>
        <taxon>eudicotyledons</taxon>
        <taxon>Gunneridae</taxon>
        <taxon>Pentapetalae</taxon>
        <taxon>asterids</taxon>
        <taxon>campanulids</taxon>
        <taxon>Asterales</taxon>
        <taxon>Asteraceae</taxon>
        <taxon>Asteroideae</taxon>
        <taxon>Heliantheae alliance</taxon>
        <taxon>Eupatorieae</taxon>
        <taxon>Mikania</taxon>
    </lineage>
</organism>
<feature type="region of interest" description="Disordered" evidence="1">
    <location>
        <begin position="161"/>
        <end position="187"/>
    </location>
</feature>
<dbReference type="PANTHER" id="PTHR33223">
    <property type="entry name" value="CCHC-TYPE DOMAIN-CONTAINING PROTEIN"/>
    <property type="match status" value="1"/>
</dbReference>
<proteinExistence type="predicted"/>
<feature type="compositionally biased region" description="Pro residues" evidence="1">
    <location>
        <begin position="260"/>
        <end position="270"/>
    </location>
</feature>
<feature type="region of interest" description="Disordered" evidence="1">
    <location>
        <begin position="700"/>
        <end position="785"/>
    </location>
</feature>
<comment type="caution">
    <text evidence="3">The sequence shown here is derived from an EMBL/GenBank/DDBJ whole genome shotgun (WGS) entry which is preliminary data.</text>
</comment>
<evidence type="ECO:0000313" key="4">
    <source>
        <dbReference type="Proteomes" id="UP000326396"/>
    </source>
</evidence>
<dbReference type="EMBL" id="SZYD01000002">
    <property type="protein sequence ID" value="KAD7117118.1"/>
    <property type="molecule type" value="Genomic_DNA"/>
</dbReference>
<sequence>MKDILTGQSLKGLKSGMMEESSEEEEDESEEEEEEDETENIGGSGTGTGGNASQFEDDLLTAVVHSMRPKEFHQWPPIAQLNWDRNSREYELNRKHRERQELIARSNAYFAQQEINARFADNEQIRHYEDYYAGRPYREHPRPVEWSTAREVDRSVAQFPYPQTHSSSWAPVPTPQEQSGSSDPFNLGSLQTEAEALYSGRSSPLNFDPEIERTARRNRVLHRTELASPSVQQRLAMEYPLNNPLPEPPRFEDFENPQGNPNPPPPPPLAQPQFQHNPPPNHPHNDEHHTNTTEERHTFRGGSHHVTIGSEENNIQNWDDGLNGGDYNLQNVNAAYDDPYGYPPPQPPMHNPYPQNPHGFHHQQPQYGYPPQQGFNRPPRPHNQNYGPGIPMPPPNMEVPMNYNQGMAHAQGATTHFRPALTTNSSPVVTPVRHGRSFEVRPAVLTSVPTFHGRATEEPYQHLQEFEQFCQVTGGQGFSADEVKLILFPFTLKDRAKEWFSTLPAASIFTWEEMQQQFLIEFYTMKKTTEARAAIRNFKQKGGELFHEEFTRFKDMLRKCPHHGINMWELLVAFYDGMSSEDIRDINSQSNGTFLYNHVQVDWDMLERMSTTSKRLEQSNKRSKHETVNGAATQLNEEQLEVVAQKMAKLAGLGKDNTKSKNVFNVCGGCGEIGHKASQCSSQFGPTEEVNQVYGDMNSNTYHPGLRNHPNFRYGNTSNQMNPNFQAPNNQGNQQQFNRQQGYNQGGYQRQYQGNQNQGFQGNYRQQQPPQQGNQQGGSTSTSEAAKIDEIFEMLKEMKKENEMRDKAFNALNKQVGQMAEDLAKRNPGTLPSDTKVNPAHQGSSSKHAQVKQVTTLRNGKVYDNKVDVPPTFVEGVVEDVDEDEESDSEETPIASKPVTKPECVSNKTTKEAPFPEALVKPDFSNKIKRGPEQDEMWEVFKQVKINLPLLDAIKQVPAYAKYLKDLCTQKRQPKLPKKLDVNVQVSAILSGALPPKLEDPGTPLISIQIGDFTSERALLDLGASISILPGSLYDQFDFGVMWNRLRKGKGKQTAEQGSSSRQKSIAKKRRTLLVDESESDDDQTQQMGARERRQMEADMEHIPKPTWQRDEKLSTLPEVWQEDLYREKMTKLKRKEDTMVTERAVLMPECTALGIVECFQRLALMRQQGALHADTVYIRKQHKVFSLSKLDSRDWGYISNERYYIMKDILTGQSLKGLKSGMMEESSEEEEDESEEEEEEDETENIGGSGTGTGGNASQFEDDLLTAVVHSMRPKEFHQWPPIAQLNWDRNSREYELNRKHRERQELIARSNAYFAQQEINARFADNEQIRHYEDYYAGRPYREHPRPVEWSTAREVDRSVAQFPYPQTHSSSWAPVPTPQEQSGSSDPFNLGSLQTEAEALSYQDRGQGRGRPLLPSCRESGHYASSCSSFTFTFRSQPLPNAPPSTVYSDMAHSLHTSCHVCSGGPNWFVDPSASDHMSTTSSQLHNTFSNPRNSSVVFGNGKTQPVSHIVNNTLSDKIQLNNLLVVRSNTNNLLPISRLTRDNDLHVFLYPSFFL</sequence>
<feature type="domain" description="Retrotransposon gag" evidence="2">
    <location>
        <begin position="487"/>
        <end position="579"/>
    </location>
</feature>
<feature type="compositionally biased region" description="Basic and acidic residues" evidence="1">
    <location>
        <begin position="283"/>
        <end position="298"/>
    </location>
</feature>
<feature type="region of interest" description="Disordered" evidence="1">
    <location>
        <begin position="1218"/>
        <end position="1260"/>
    </location>
</feature>
<gene>
    <name evidence="3" type="ORF">E3N88_04386</name>
</gene>
<feature type="compositionally biased region" description="Low complexity" evidence="1">
    <location>
        <begin position="722"/>
        <end position="778"/>
    </location>
</feature>
<name>A0A5N6PWF3_9ASTR</name>
<feature type="region of interest" description="Disordered" evidence="1">
    <location>
        <begin position="880"/>
        <end position="918"/>
    </location>
</feature>
<dbReference type="PANTHER" id="PTHR33223:SF11">
    <property type="entry name" value="ELEMENT PROTEIN, PUTATIVE-RELATED"/>
    <property type="match status" value="1"/>
</dbReference>
<dbReference type="InterPro" id="IPR005162">
    <property type="entry name" value="Retrotrans_gag_dom"/>
</dbReference>
<accession>A0A5N6PWF3</accession>
<feature type="region of interest" description="Disordered" evidence="1">
    <location>
        <begin position="240"/>
        <end position="307"/>
    </location>
</feature>
<feature type="region of interest" description="Disordered" evidence="1">
    <location>
        <begin position="1368"/>
        <end position="1394"/>
    </location>
</feature>
<feature type="region of interest" description="Disordered" evidence="1">
    <location>
        <begin position="825"/>
        <end position="852"/>
    </location>
</feature>
<reference evidence="3 4" key="1">
    <citation type="submission" date="2019-05" db="EMBL/GenBank/DDBJ databases">
        <title>Mikania micrantha, genome provides insights into the molecular mechanism of rapid growth.</title>
        <authorList>
            <person name="Liu B."/>
        </authorList>
    </citation>
    <scope>NUCLEOTIDE SEQUENCE [LARGE SCALE GENOMIC DNA]</scope>
    <source>
        <strain evidence="3">NLD-2019</strain>
        <tissue evidence="3">Leaf</tissue>
    </source>
</reference>
<evidence type="ECO:0000313" key="3">
    <source>
        <dbReference type="EMBL" id="KAD7117118.1"/>
    </source>
</evidence>
<feature type="compositionally biased region" description="Polar residues" evidence="1">
    <location>
        <begin position="830"/>
        <end position="852"/>
    </location>
</feature>
<dbReference type="Pfam" id="PF03732">
    <property type="entry name" value="Retrotrans_gag"/>
    <property type="match status" value="1"/>
</dbReference>
<keyword evidence="4" id="KW-1185">Reference proteome</keyword>
<feature type="region of interest" description="Disordered" evidence="1">
    <location>
        <begin position="1050"/>
        <end position="1097"/>
    </location>
</feature>
<feature type="compositionally biased region" description="Acidic residues" evidence="1">
    <location>
        <begin position="1226"/>
        <end position="1245"/>
    </location>
</feature>